<dbReference type="SMART" id="SM00273">
    <property type="entry name" value="ENTH"/>
    <property type="match status" value="1"/>
</dbReference>
<name>A0AAV5RFS4_STABA</name>
<proteinExistence type="inferred from homology"/>
<dbReference type="InterPro" id="IPR013809">
    <property type="entry name" value="ENTH"/>
</dbReference>
<comment type="caution">
    <text evidence="9">The sequence shown here is derived from an EMBL/GenBank/DDBJ whole genome shotgun (WGS) entry which is preliminary data.</text>
</comment>
<dbReference type="Proteomes" id="UP001362899">
    <property type="component" value="Unassembled WGS sequence"/>
</dbReference>
<feature type="domain" description="ENTH" evidence="7">
    <location>
        <begin position="2"/>
        <end position="126"/>
    </location>
</feature>
<evidence type="ECO:0000256" key="6">
    <source>
        <dbReference type="SAM" id="MobiDB-lite"/>
    </source>
</evidence>
<dbReference type="GO" id="GO:0032051">
    <property type="term" value="F:clathrin light chain binding"/>
    <property type="evidence" value="ECO:0007669"/>
    <property type="project" value="TreeGrafter"/>
</dbReference>
<dbReference type="PANTHER" id="PTHR10407:SF15">
    <property type="entry name" value="HUNTINGTIN INTERACTING PROTEIN 1"/>
    <property type="match status" value="1"/>
</dbReference>
<evidence type="ECO:0000313" key="9">
    <source>
        <dbReference type="EMBL" id="GMM49466.1"/>
    </source>
</evidence>
<dbReference type="PROSITE" id="PS50945">
    <property type="entry name" value="I_LWEQ"/>
    <property type="match status" value="1"/>
</dbReference>
<sequence length="1052" mass="117315">MSFLRSEQDIEVSVRKAISPEETAPKRKHVRACVVYTWDHRNGKAFWHAIRMLPLQSDPVMTFKALIVIHKVLHEGHKSVLREAQNHVDWIRSLSGPGGGYRRLIDEYIRLLLFKLQFHRQHPDFNGTFEYEEYISLRNVDDPNDGYESVIDLMNLQDTIDDYQRLVFASLGAPLRHTSGSGQSSMECRVSSLTAMVTESYGIYRFATSMLRGLHQQADSEVLEPLRARYYSQHRRLRNFYFDCRGVKYLSGLISIPELSVEPPDLMQSNDAAPQLPKRPQEHKTGESLAPSTTGTTGTIGTQTPAPEDAFASQAPLVPEATGTWWANEQPNLAAQQLAEEQHLRQLEETQRQLEAERRQQEMLTMQAQQQFEAEQAALLAQQQAQQAELAEFARQQQQAQQQAQIYDAQAAREQELAILKNQQTEAQNMLEQYDQRVQALESDLAQMSTLSQQQLDAKTEQLEGLQSQCDVWRSKYEALAKLYSQLRHEHLELMAKYRTTQAKAASAQEAIEKREKAERDLKAKNLELADLIRERDRARYELDKTRGLHNDEVEKLERSISLLNDRVSDTDRSRDSDVKNLVGAHNLQVKALESELLEREKQLAQLRIKEDEADILREQIQEMEDIIGAGDANGVANDSNKILDAVLQASNEQVQQSLTAFESPLESGNPNATPGYVLNICDNNIANLETFCDAYTQYIADGPQSIVEIITSASALSGSTHDLLANVKGLAVLVSADPGQNQGQVVLDEGREVAANLCTFYSSLNSELMAGLEEEDDKLELVITNHVEILKHLQELSNTIEGMLPKASVLGAGSLNQQVDGAMAKLAEAVAAANQRLARLLDSAAGYSKYDKSVNNAIISSAGAVTAAIGTLIRASIECQKEIVASGRQGRSPEEYYKKNHRWTEGLISAAKTVGTATNLLIDSADSTLSGQGSPEQLIVSSREVAASIAQLVSASRVKAGYMSSTQQGLESASKSVTHLCRELVTKVEGIIAKSRPDAKSIDYEQLSPMDFKSASLEQQVEVLKLEQNLVLARNRLFEIRKLEYARQEDE</sequence>
<dbReference type="GO" id="GO:0007015">
    <property type="term" value="P:actin filament organization"/>
    <property type="evidence" value="ECO:0007669"/>
    <property type="project" value="TreeGrafter"/>
</dbReference>
<dbReference type="SMART" id="SM00307">
    <property type="entry name" value="ILWEQ"/>
    <property type="match status" value="1"/>
</dbReference>
<dbReference type="InterPro" id="IPR011417">
    <property type="entry name" value="ANTH_dom"/>
</dbReference>
<evidence type="ECO:0000256" key="1">
    <source>
        <dbReference type="ARBA" id="ARBA00004496"/>
    </source>
</evidence>
<keyword evidence="5" id="KW-0175">Coiled coil</keyword>
<organism evidence="9 10">
    <name type="scientific">Starmerella bacillaris</name>
    <name type="common">Yeast</name>
    <name type="synonym">Candida zemplinina</name>
    <dbReference type="NCBI Taxonomy" id="1247836"/>
    <lineage>
        <taxon>Eukaryota</taxon>
        <taxon>Fungi</taxon>
        <taxon>Dikarya</taxon>
        <taxon>Ascomycota</taxon>
        <taxon>Saccharomycotina</taxon>
        <taxon>Dipodascomycetes</taxon>
        <taxon>Dipodascales</taxon>
        <taxon>Trichomonascaceae</taxon>
        <taxon>Starmerella</taxon>
    </lineage>
</organism>
<keyword evidence="4" id="KW-0009">Actin-binding</keyword>
<accession>A0AAV5RFS4</accession>
<feature type="region of interest" description="Disordered" evidence="6">
    <location>
        <begin position="265"/>
        <end position="307"/>
    </location>
</feature>
<comment type="subcellular location">
    <subcellularLocation>
        <location evidence="1">Cytoplasm</location>
    </subcellularLocation>
</comment>
<gene>
    <name evidence="9" type="ORF">DASB73_004240</name>
</gene>
<reference evidence="9 10" key="1">
    <citation type="journal article" date="2023" name="Elife">
        <title>Identification of key yeast species and microbe-microbe interactions impacting larval growth of Drosophila in the wild.</title>
        <authorList>
            <person name="Mure A."/>
            <person name="Sugiura Y."/>
            <person name="Maeda R."/>
            <person name="Honda K."/>
            <person name="Sakurai N."/>
            <person name="Takahashi Y."/>
            <person name="Watada M."/>
            <person name="Katoh T."/>
            <person name="Gotoh A."/>
            <person name="Gotoh Y."/>
            <person name="Taniguchi I."/>
            <person name="Nakamura K."/>
            <person name="Hayashi T."/>
            <person name="Katayama T."/>
            <person name="Uemura T."/>
            <person name="Hattori Y."/>
        </authorList>
    </citation>
    <scope>NUCLEOTIDE SEQUENCE [LARGE SCALE GENOMIC DNA]</scope>
    <source>
        <strain evidence="9 10">SB-73</strain>
    </source>
</reference>
<evidence type="ECO:0000313" key="10">
    <source>
        <dbReference type="Proteomes" id="UP001362899"/>
    </source>
</evidence>
<dbReference type="InterPro" id="IPR035964">
    <property type="entry name" value="I/LWEQ_dom_sf"/>
</dbReference>
<dbReference type="Gene3D" id="1.20.1410.10">
    <property type="entry name" value="I/LWEQ domain"/>
    <property type="match status" value="1"/>
</dbReference>
<dbReference type="Pfam" id="PF07651">
    <property type="entry name" value="ANTH"/>
    <property type="match status" value="1"/>
</dbReference>
<feature type="coiled-coil region" evidence="5">
    <location>
        <begin position="590"/>
        <end position="627"/>
    </location>
</feature>
<dbReference type="GO" id="GO:0035615">
    <property type="term" value="F:clathrin adaptor activity"/>
    <property type="evidence" value="ECO:0007669"/>
    <property type="project" value="TreeGrafter"/>
</dbReference>
<dbReference type="GO" id="GO:0043325">
    <property type="term" value="F:phosphatidylinositol-3,4-bisphosphate binding"/>
    <property type="evidence" value="ECO:0007669"/>
    <property type="project" value="TreeGrafter"/>
</dbReference>
<dbReference type="GO" id="GO:0080025">
    <property type="term" value="F:phosphatidylinositol-3,5-bisphosphate binding"/>
    <property type="evidence" value="ECO:0007669"/>
    <property type="project" value="TreeGrafter"/>
</dbReference>
<dbReference type="SUPFAM" id="SSF109885">
    <property type="entry name" value="I/LWEQ domain"/>
    <property type="match status" value="1"/>
</dbReference>
<evidence type="ECO:0000259" key="8">
    <source>
        <dbReference type="PROSITE" id="PS50945"/>
    </source>
</evidence>
<dbReference type="AlphaFoldDB" id="A0AAV5RFS4"/>
<dbReference type="InterPro" id="IPR030224">
    <property type="entry name" value="Sla2_fam"/>
</dbReference>
<dbReference type="PANTHER" id="PTHR10407">
    <property type="entry name" value="HUNTINGTIN INTERACTING PROTEIN 1"/>
    <property type="match status" value="1"/>
</dbReference>
<dbReference type="PROSITE" id="PS50942">
    <property type="entry name" value="ENTH"/>
    <property type="match status" value="1"/>
</dbReference>
<dbReference type="InterPro" id="IPR002558">
    <property type="entry name" value="ILWEQ_dom"/>
</dbReference>
<feature type="coiled-coil region" evidence="5">
    <location>
        <begin position="333"/>
        <end position="476"/>
    </location>
</feature>
<dbReference type="GO" id="GO:0030136">
    <property type="term" value="C:clathrin-coated vesicle"/>
    <property type="evidence" value="ECO:0007669"/>
    <property type="project" value="TreeGrafter"/>
</dbReference>
<dbReference type="InterPro" id="IPR008942">
    <property type="entry name" value="ENTH_VHS"/>
</dbReference>
<dbReference type="GO" id="GO:0051015">
    <property type="term" value="F:actin filament binding"/>
    <property type="evidence" value="ECO:0007669"/>
    <property type="project" value="TreeGrafter"/>
</dbReference>
<protein>
    <submittedName>
        <fullName evidence="9">Sla2 protein</fullName>
    </submittedName>
</protein>
<keyword evidence="10" id="KW-1185">Reference proteome</keyword>
<evidence type="ECO:0000256" key="3">
    <source>
        <dbReference type="ARBA" id="ARBA00022490"/>
    </source>
</evidence>
<feature type="domain" description="I/LWEQ" evidence="8">
    <location>
        <begin position="808"/>
        <end position="1049"/>
    </location>
</feature>
<evidence type="ECO:0000256" key="2">
    <source>
        <dbReference type="ARBA" id="ARBA00010135"/>
    </source>
</evidence>
<feature type="coiled-coil region" evidence="5">
    <location>
        <begin position="505"/>
        <end position="542"/>
    </location>
</feature>
<dbReference type="Pfam" id="PF01608">
    <property type="entry name" value="I_LWEQ"/>
    <property type="match status" value="1"/>
</dbReference>
<comment type="similarity">
    <text evidence="2">Belongs to the SLA2 family.</text>
</comment>
<feature type="compositionally biased region" description="Low complexity" evidence="6">
    <location>
        <begin position="293"/>
        <end position="304"/>
    </location>
</feature>
<dbReference type="EMBL" id="BTGC01000001">
    <property type="protein sequence ID" value="GMM49466.1"/>
    <property type="molecule type" value="Genomic_DNA"/>
</dbReference>
<evidence type="ECO:0000259" key="7">
    <source>
        <dbReference type="PROSITE" id="PS50942"/>
    </source>
</evidence>
<evidence type="ECO:0000256" key="4">
    <source>
        <dbReference type="ARBA" id="ARBA00023203"/>
    </source>
</evidence>
<dbReference type="GO" id="GO:0006897">
    <property type="term" value="P:endocytosis"/>
    <property type="evidence" value="ECO:0007669"/>
    <property type="project" value="InterPro"/>
</dbReference>
<dbReference type="Gene3D" id="1.25.40.90">
    <property type="match status" value="1"/>
</dbReference>
<dbReference type="GO" id="GO:0030479">
    <property type="term" value="C:actin cortical patch"/>
    <property type="evidence" value="ECO:0007669"/>
    <property type="project" value="TreeGrafter"/>
</dbReference>
<keyword evidence="3" id="KW-0963">Cytoplasm</keyword>
<dbReference type="SUPFAM" id="SSF48464">
    <property type="entry name" value="ENTH/VHS domain"/>
    <property type="match status" value="1"/>
</dbReference>
<evidence type="ECO:0000256" key="5">
    <source>
        <dbReference type="SAM" id="Coils"/>
    </source>
</evidence>
<dbReference type="GO" id="GO:0048268">
    <property type="term" value="P:clathrin coat assembly"/>
    <property type="evidence" value="ECO:0007669"/>
    <property type="project" value="TreeGrafter"/>
</dbReference>